<keyword evidence="7" id="KW-1185">Reference proteome</keyword>
<comment type="similarity">
    <text evidence="1">Belongs to the importin alpha family.</text>
</comment>
<evidence type="ECO:0000256" key="3">
    <source>
        <dbReference type="ARBA" id="ARBA00022927"/>
    </source>
</evidence>
<sequence>GFLDVQKEAIWTICNLTRGGTEEQISQLIDDEGTEALVRVLSTGHKNIIQNALEALNNILKNSQREEEVKSIIKENGGRESLQSLLSHKSGEISAATDVILQTLRESDDDDDDDSSEENDNEDNYGRSAT</sequence>
<dbReference type="InterPro" id="IPR000225">
    <property type="entry name" value="Armadillo"/>
</dbReference>
<dbReference type="PANTHER" id="PTHR23316">
    <property type="entry name" value="IMPORTIN ALPHA"/>
    <property type="match status" value="1"/>
</dbReference>
<protein>
    <submittedName>
        <fullName evidence="6">Uncharacterized protein</fullName>
    </submittedName>
</protein>
<dbReference type="Gene3D" id="1.25.10.10">
    <property type="entry name" value="Leucine-rich Repeat Variant"/>
    <property type="match status" value="1"/>
</dbReference>
<dbReference type="EMBL" id="JAXCGZ010018883">
    <property type="protein sequence ID" value="KAK7067288.1"/>
    <property type="molecule type" value="Genomic_DNA"/>
</dbReference>
<evidence type="ECO:0000256" key="2">
    <source>
        <dbReference type="ARBA" id="ARBA00022448"/>
    </source>
</evidence>
<reference evidence="6 7" key="1">
    <citation type="submission" date="2023-11" db="EMBL/GenBank/DDBJ databases">
        <title>Halocaridina rubra genome assembly.</title>
        <authorList>
            <person name="Smith C."/>
        </authorList>
    </citation>
    <scope>NUCLEOTIDE SEQUENCE [LARGE SCALE GENOMIC DNA]</scope>
    <source>
        <strain evidence="6">EP-1</strain>
        <tissue evidence="6">Whole</tissue>
    </source>
</reference>
<organism evidence="6 7">
    <name type="scientific">Halocaridina rubra</name>
    <name type="common">Hawaiian red shrimp</name>
    <dbReference type="NCBI Taxonomy" id="373956"/>
    <lineage>
        <taxon>Eukaryota</taxon>
        <taxon>Metazoa</taxon>
        <taxon>Ecdysozoa</taxon>
        <taxon>Arthropoda</taxon>
        <taxon>Crustacea</taxon>
        <taxon>Multicrustacea</taxon>
        <taxon>Malacostraca</taxon>
        <taxon>Eumalacostraca</taxon>
        <taxon>Eucarida</taxon>
        <taxon>Decapoda</taxon>
        <taxon>Pleocyemata</taxon>
        <taxon>Caridea</taxon>
        <taxon>Atyoidea</taxon>
        <taxon>Atyidae</taxon>
        <taxon>Halocaridina</taxon>
    </lineage>
</organism>
<keyword evidence="3" id="KW-0653">Protein transport</keyword>
<dbReference type="SMART" id="SM00185">
    <property type="entry name" value="ARM"/>
    <property type="match status" value="1"/>
</dbReference>
<feature type="repeat" description="ARM" evidence="4">
    <location>
        <begin position="32"/>
        <end position="69"/>
    </location>
</feature>
<feature type="region of interest" description="Disordered" evidence="5">
    <location>
        <begin position="104"/>
        <end position="130"/>
    </location>
</feature>
<evidence type="ECO:0000256" key="1">
    <source>
        <dbReference type="ARBA" id="ARBA00010394"/>
    </source>
</evidence>
<dbReference type="PROSITE" id="PS50176">
    <property type="entry name" value="ARM_REPEAT"/>
    <property type="match status" value="1"/>
</dbReference>
<evidence type="ECO:0000256" key="5">
    <source>
        <dbReference type="SAM" id="MobiDB-lite"/>
    </source>
</evidence>
<dbReference type="Pfam" id="PF00514">
    <property type="entry name" value="Arm"/>
    <property type="match status" value="1"/>
</dbReference>
<dbReference type="InterPro" id="IPR011989">
    <property type="entry name" value="ARM-like"/>
</dbReference>
<dbReference type="InterPro" id="IPR016024">
    <property type="entry name" value="ARM-type_fold"/>
</dbReference>
<evidence type="ECO:0000313" key="7">
    <source>
        <dbReference type="Proteomes" id="UP001381693"/>
    </source>
</evidence>
<dbReference type="SUPFAM" id="SSF48371">
    <property type="entry name" value="ARM repeat"/>
    <property type="match status" value="1"/>
</dbReference>
<accession>A0AAN8WQQ2</accession>
<comment type="caution">
    <text evidence="6">The sequence shown here is derived from an EMBL/GenBank/DDBJ whole genome shotgun (WGS) entry which is preliminary data.</text>
</comment>
<proteinExistence type="inferred from homology"/>
<dbReference type="Proteomes" id="UP001381693">
    <property type="component" value="Unassembled WGS sequence"/>
</dbReference>
<evidence type="ECO:0000256" key="4">
    <source>
        <dbReference type="PROSITE-ProRule" id="PRU00259"/>
    </source>
</evidence>
<feature type="compositionally biased region" description="Acidic residues" evidence="5">
    <location>
        <begin position="107"/>
        <end position="123"/>
    </location>
</feature>
<feature type="non-terminal residue" evidence="6">
    <location>
        <position position="1"/>
    </location>
</feature>
<name>A0AAN8WQQ2_HALRR</name>
<gene>
    <name evidence="6" type="ORF">SK128_001770</name>
</gene>
<dbReference type="AlphaFoldDB" id="A0AAN8WQQ2"/>
<keyword evidence="2" id="KW-0813">Transport</keyword>
<dbReference type="GO" id="GO:0015031">
    <property type="term" value="P:protein transport"/>
    <property type="evidence" value="ECO:0007669"/>
    <property type="project" value="UniProtKB-KW"/>
</dbReference>
<evidence type="ECO:0000313" key="6">
    <source>
        <dbReference type="EMBL" id="KAK7067288.1"/>
    </source>
</evidence>